<dbReference type="GO" id="GO:0005886">
    <property type="term" value="C:plasma membrane"/>
    <property type="evidence" value="ECO:0007669"/>
    <property type="project" value="UniProtKB-SubCell"/>
</dbReference>
<name>A0A0F5FWN1_9HYPH</name>
<dbReference type="GO" id="GO:0008556">
    <property type="term" value="F:P-type potassium transmembrane transporter activity"/>
    <property type="evidence" value="ECO:0007669"/>
    <property type="project" value="InterPro"/>
</dbReference>
<dbReference type="NCBIfam" id="TIGR00681">
    <property type="entry name" value="kdpC"/>
    <property type="match status" value="1"/>
</dbReference>
<dbReference type="GO" id="GO:0005524">
    <property type="term" value="F:ATP binding"/>
    <property type="evidence" value="ECO:0007669"/>
    <property type="project" value="UniProtKB-UniRule"/>
</dbReference>
<evidence type="ECO:0000256" key="3">
    <source>
        <dbReference type="ARBA" id="ARBA00022538"/>
    </source>
</evidence>
<proteinExistence type="inferred from homology"/>
<organism evidence="12 13">
    <name type="scientific">Devosia geojensis</name>
    <dbReference type="NCBI Taxonomy" id="443610"/>
    <lineage>
        <taxon>Bacteria</taxon>
        <taxon>Pseudomonadati</taxon>
        <taxon>Pseudomonadota</taxon>
        <taxon>Alphaproteobacteria</taxon>
        <taxon>Hyphomicrobiales</taxon>
        <taxon>Devosiaceae</taxon>
        <taxon>Devosia</taxon>
    </lineage>
</organism>
<accession>A0A0F5FWN1</accession>
<evidence type="ECO:0000256" key="1">
    <source>
        <dbReference type="ARBA" id="ARBA00022448"/>
    </source>
</evidence>
<dbReference type="PATRIC" id="fig|443610.3.peg.3088"/>
<comment type="function">
    <text evidence="11">Part of the high-affinity ATP-driven potassium transport (or Kdp) system, which catalyzes the hydrolysis of ATP coupled with the electrogenic transport of potassium into the cytoplasm. This subunit acts as a catalytic chaperone that increases the ATP-binding affinity of the ATP-hydrolyzing subunit KdpB by the formation of a transient KdpB/KdpC/ATP ternary complex.</text>
</comment>
<dbReference type="AlphaFoldDB" id="A0A0F5FWN1"/>
<evidence type="ECO:0000256" key="10">
    <source>
        <dbReference type="ARBA" id="ARBA00023136"/>
    </source>
</evidence>
<evidence type="ECO:0000313" key="12">
    <source>
        <dbReference type="EMBL" id="KKB13233.1"/>
    </source>
</evidence>
<evidence type="ECO:0000256" key="4">
    <source>
        <dbReference type="ARBA" id="ARBA00022692"/>
    </source>
</evidence>
<keyword evidence="13" id="KW-1185">Reference proteome</keyword>
<dbReference type="PIRSF" id="PIRSF001296">
    <property type="entry name" value="K_ATPase_KdpC"/>
    <property type="match status" value="1"/>
</dbReference>
<evidence type="ECO:0000256" key="6">
    <source>
        <dbReference type="ARBA" id="ARBA00022840"/>
    </source>
</evidence>
<dbReference type="PANTHER" id="PTHR30042:SF2">
    <property type="entry name" value="POTASSIUM-TRANSPORTING ATPASE KDPC SUBUNIT"/>
    <property type="match status" value="1"/>
</dbReference>
<dbReference type="InterPro" id="IPR003820">
    <property type="entry name" value="KdpC"/>
</dbReference>
<keyword evidence="8 11" id="KW-1133">Transmembrane helix</keyword>
<dbReference type="RefSeq" id="WP_046107119.1">
    <property type="nucleotide sequence ID" value="NZ_JZEX01000044.1"/>
</dbReference>
<comment type="similarity">
    <text evidence="11">Belongs to the KdpC family.</text>
</comment>
<evidence type="ECO:0000256" key="8">
    <source>
        <dbReference type="ARBA" id="ARBA00022989"/>
    </source>
</evidence>
<dbReference type="Proteomes" id="UP000033632">
    <property type="component" value="Unassembled WGS sequence"/>
</dbReference>
<keyword evidence="2 11" id="KW-1003">Cell membrane</keyword>
<dbReference type="PANTHER" id="PTHR30042">
    <property type="entry name" value="POTASSIUM-TRANSPORTING ATPASE C CHAIN"/>
    <property type="match status" value="1"/>
</dbReference>
<comment type="subcellular location">
    <subcellularLocation>
        <location evidence="11">Cell membrane</location>
        <topology evidence="11">Single-pass membrane protein</topology>
    </subcellularLocation>
</comment>
<comment type="subunit">
    <text evidence="11">The system is composed of three essential subunits: KdpA, KdpB and KdpC.</text>
</comment>
<evidence type="ECO:0000256" key="11">
    <source>
        <dbReference type="HAMAP-Rule" id="MF_00276"/>
    </source>
</evidence>
<keyword evidence="10 11" id="KW-0472">Membrane</keyword>
<keyword evidence="5 11" id="KW-0547">Nucleotide-binding</keyword>
<dbReference type="OrthoDB" id="9788285at2"/>
<keyword evidence="6 11" id="KW-0067">ATP-binding</keyword>
<keyword evidence="7 11" id="KW-0630">Potassium</keyword>
<evidence type="ECO:0000256" key="9">
    <source>
        <dbReference type="ARBA" id="ARBA00023065"/>
    </source>
</evidence>
<evidence type="ECO:0000256" key="7">
    <source>
        <dbReference type="ARBA" id="ARBA00022958"/>
    </source>
</evidence>
<dbReference type="EMBL" id="JZEX01000044">
    <property type="protein sequence ID" value="KKB13233.1"/>
    <property type="molecule type" value="Genomic_DNA"/>
</dbReference>
<comment type="caution">
    <text evidence="12">The sequence shown here is derived from an EMBL/GenBank/DDBJ whole genome shotgun (WGS) entry which is preliminary data.</text>
</comment>
<keyword evidence="3 11" id="KW-0633">Potassium transport</keyword>
<dbReference type="HAMAP" id="MF_00276">
    <property type="entry name" value="KdpC"/>
    <property type="match status" value="1"/>
</dbReference>
<protein>
    <recommendedName>
        <fullName evidence="11">Potassium-transporting ATPase KdpC subunit</fullName>
    </recommendedName>
    <alternativeName>
        <fullName evidence="11">ATP phosphohydrolase [potassium-transporting] C chain</fullName>
    </alternativeName>
    <alternativeName>
        <fullName evidence="11">Potassium-binding and translocating subunit C</fullName>
    </alternativeName>
    <alternativeName>
        <fullName evidence="11">Potassium-translocating ATPase C chain</fullName>
    </alternativeName>
</protein>
<gene>
    <name evidence="11" type="primary">kdpC</name>
    <name evidence="12" type="ORF">VE25_03045</name>
</gene>
<dbReference type="NCBIfam" id="NF001454">
    <property type="entry name" value="PRK00315.1"/>
    <property type="match status" value="1"/>
</dbReference>
<evidence type="ECO:0000313" key="13">
    <source>
        <dbReference type="Proteomes" id="UP000033632"/>
    </source>
</evidence>
<keyword evidence="1 11" id="KW-0813">Transport</keyword>
<reference evidence="12 13" key="1">
    <citation type="submission" date="2015-03" db="EMBL/GenBank/DDBJ databases">
        <authorList>
            <person name="Hassan Y.I."/>
            <person name="Lepp D."/>
            <person name="Li X.-Z."/>
            <person name="Zhou T."/>
        </authorList>
    </citation>
    <scope>NUCLEOTIDE SEQUENCE [LARGE SCALE GENOMIC DNA]</scope>
    <source>
        <strain evidence="12 13">BD-c194</strain>
    </source>
</reference>
<evidence type="ECO:0000256" key="2">
    <source>
        <dbReference type="ARBA" id="ARBA00022475"/>
    </source>
</evidence>
<keyword evidence="9 11" id="KW-0406">Ion transport</keyword>
<dbReference type="Pfam" id="PF02669">
    <property type="entry name" value="KdpC"/>
    <property type="match status" value="1"/>
</dbReference>
<dbReference type="STRING" id="443610.VE25_03045"/>
<evidence type="ECO:0000256" key="5">
    <source>
        <dbReference type="ARBA" id="ARBA00022741"/>
    </source>
</evidence>
<keyword evidence="4 11" id="KW-0812">Transmembrane</keyword>
<sequence>MLTQLRPALVLFVGFTLVTGLAYPLAITGIAQGAFPVQANGSLVEREGTIVGSALIGQAFTGEGYFHARPSAVDYDASASGGSNLGATSQALAADVGARREALGLGDTPAPADAVTASASGLDPHISPANAAAQVERVAAARGLPADQVAALVAGQTENPVLGIFGEPTVNVLKLNIALDELAPDNG</sequence>